<dbReference type="PANTHER" id="PTHR33744:SF15">
    <property type="entry name" value="CARBOHYDRATE DIACID REGULATOR"/>
    <property type="match status" value="1"/>
</dbReference>
<protein>
    <submittedName>
        <fullName evidence="2">PucR family transcriptional regulator</fullName>
    </submittedName>
</protein>
<dbReference type="Pfam" id="PF13556">
    <property type="entry name" value="HTH_30"/>
    <property type="match status" value="1"/>
</dbReference>
<organism evidence="2 3">
    <name type="scientific">Bacillus songklensis</name>
    <dbReference type="NCBI Taxonomy" id="1069116"/>
    <lineage>
        <taxon>Bacteria</taxon>
        <taxon>Bacillati</taxon>
        <taxon>Bacillota</taxon>
        <taxon>Bacilli</taxon>
        <taxon>Bacillales</taxon>
        <taxon>Bacillaceae</taxon>
        <taxon>Bacillus</taxon>
    </lineage>
</organism>
<dbReference type="InterPro" id="IPR025736">
    <property type="entry name" value="PucR_C-HTH_dom"/>
</dbReference>
<dbReference type="PANTHER" id="PTHR33744">
    <property type="entry name" value="CARBOHYDRATE DIACID REGULATOR"/>
    <property type="match status" value="1"/>
</dbReference>
<dbReference type="InterPro" id="IPR042070">
    <property type="entry name" value="PucR_C-HTH_sf"/>
</dbReference>
<dbReference type="Gene3D" id="1.10.10.2840">
    <property type="entry name" value="PucR C-terminal helix-turn-helix domain"/>
    <property type="match status" value="1"/>
</dbReference>
<sequence>MIDRLKAYYGDHITFVDTPHCAPHLAWFQTKDNNYIGIDKKALSSKDFELLSIFLTPYQVELDHVPPEKAYWHKLLFQNHHEVLHEEIDAYIQFIHFSLAHPIQAKHEFEETLKGLYHSNVVIVWENDYDGVLIEKFEHLTPHEHNLDVVIDVLISDFNSKMQFFEGQTHRLPIAPGSQFQLEKNWFHLCKQVLHHKKMIRITDVFAYLLLTHTPDSLKKELQNAVSQVAQDEELLKTVKMYLECNLNVSLTSKKLYMHRNSLQYRIDKFIEKTGIDIKHFQGAVAAYLSILAKEAEES</sequence>
<comment type="caution">
    <text evidence="2">The sequence shown here is derived from an EMBL/GenBank/DDBJ whole genome shotgun (WGS) entry which is preliminary data.</text>
</comment>
<proteinExistence type="predicted"/>
<dbReference type="EMBL" id="JBHRZT010000043">
    <property type="protein sequence ID" value="MFC3883827.1"/>
    <property type="molecule type" value="Genomic_DNA"/>
</dbReference>
<evidence type="ECO:0000259" key="1">
    <source>
        <dbReference type="Pfam" id="PF13556"/>
    </source>
</evidence>
<evidence type="ECO:0000313" key="2">
    <source>
        <dbReference type="EMBL" id="MFC3883827.1"/>
    </source>
</evidence>
<keyword evidence="3" id="KW-1185">Reference proteome</keyword>
<evidence type="ECO:0000313" key="3">
    <source>
        <dbReference type="Proteomes" id="UP001595752"/>
    </source>
</evidence>
<feature type="domain" description="PucR C-terminal helix-turn-helix" evidence="1">
    <location>
        <begin position="235"/>
        <end position="292"/>
    </location>
</feature>
<gene>
    <name evidence="2" type="ORF">ACFOU2_10060</name>
</gene>
<name>A0ABV8B3U8_9BACI</name>
<accession>A0ABV8B3U8</accession>
<dbReference type="Proteomes" id="UP001595752">
    <property type="component" value="Unassembled WGS sequence"/>
</dbReference>
<dbReference type="InterPro" id="IPR051448">
    <property type="entry name" value="CdaR-like_regulators"/>
</dbReference>
<reference evidence="3" key="1">
    <citation type="journal article" date="2019" name="Int. J. Syst. Evol. Microbiol.">
        <title>The Global Catalogue of Microorganisms (GCM) 10K type strain sequencing project: providing services to taxonomists for standard genome sequencing and annotation.</title>
        <authorList>
            <consortium name="The Broad Institute Genomics Platform"/>
            <consortium name="The Broad Institute Genome Sequencing Center for Infectious Disease"/>
            <person name="Wu L."/>
            <person name="Ma J."/>
        </authorList>
    </citation>
    <scope>NUCLEOTIDE SEQUENCE [LARGE SCALE GENOMIC DNA]</scope>
    <source>
        <strain evidence="3">CCUG 61889</strain>
    </source>
</reference>
<dbReference type="RefSeq" id="WP_377914686.1">
    <property type="nucleotide sequence ID" value="NZ_JBHRZT010000043.1"/>
</dbReference>